<proteinExistence type="predicted"/>
<accession>A0ABR4U2J3</accession>
<evidence type="ECO:0000313" key="1">
    <source>
        <dbReference type="EMBL" id="KFB86256.1"/>
    </source>
</evidence>
<sequence length="162" mass="17467">LHYSYTISHAFALTVLNPNELEETATRLAAQQITIASTVPIGGLMMPLPQLSEKGVFVMTGTDSVIDHWSPFGTGDMLEKANLYAQLYRGSDEFHLSRAMAISTGGVLPLNDKGQRVWPKAGDNAEFVLIDASCSAEAVARLPTRRTTIHQGRLVAGQVGKA</sequence>
<dbReference type="InterPro" id="IPR032466">
    <property type="entry name" value="Metal_Hydrolase"/>
</dbReference>
<dbReference type="SUPFAM" id="SSF51556">
    <property type="entry name" value="Metallo-dependent hydrolases"/>
    <property type="match status" value="1"/>
</dbReference>
<name>A0ABR4U2J3_9GAMM</name>
<reference evidence="1 2" key="1">
    <citation type="submission" date="2014-03" db="EMBL/GenBank/DDBJ databases">
        <title>Draft genome sequence of the Serratia grimesii strain a2.</title>
        <authorList>
            <person name="Toymentseva A."/>
            <person name="Kazakov S."/>
            <person name="Giliazeva A."/>
            <person name="Ismagilova R."/>
            <person name="Shah R."/>
            <person name="Sharipova M."/>
            <person name="Khaitlina S."/>
            <person name="Mardanova A."/>
        </authorList>
    </citation>
    <scope>NUCLEOTIDE SEQUENCE [LARGE SCALE GENOMIC DNA]</scope>
    <source>
        <strain evidence="1 2">A2</strain>
    </source>
</reference>
<evidence type="ECO:0000313" key="2">
    <source>
        <dbReference type="Proteomes" id="UP000028721"/>
    </source>
</evidence>
<dbReference type="InterPro" id="IPR052349">
    <property type="entry name" value="Metallo-hydrolase_Enzymes"/>
</dbReference>
<evidence type="ECO:0008006" key="3">
    <source>
        <dbReference type="Google" id="ProtNLM"/>
    </source>
</evidence>
<keyword evidence="2" id="KW-1185">Reference proteome</keyword>
<organism evidence="1 2">
    <name type="scientific">Serratia grimesii</name>
    <dbReference type="NCBI Taxonomy" id="82995"/>
    <lineage>
        <taxon>Bacteria</taxon>
        <taxon>Pseudomonadati</taxon>
        <taxon>Pseudomonadota</taxon>
        <taxon>Gammaproteobacteria</taxon>
        <taxon>Enterobacterales</taxon>
        <taxon>Yersiniaceae</taxon>
        <taxon>Serratia</taxon>
    </lineage>
</organism>
<dbReference type="EMBL" id="JGVP01000084">
    <property type="protein sequence ID" value="KFB86256.1"/>
    <property type="molecule type" value="Genomic_DNA"/>
</dbReference>
<comment type="caution">
    <text evidence="1">The sequence shown here is derived from an EMBL/GenBank/DDBJ whole genome shotgun (WGS) entry which is preliminary data.</text>
</comment>
<protein>
    <recommendedName>
        <fullName evidence="3">Deaminase</fullName>
    </recommendedName>
</protein>
<gene>
    <name evidence="1" type="ORF">CR62_23770</name>
</gene>
<dbReference type="Proteomes" id="UP000028721">
    <property type="component" value="Unassembled WGS sequence"/>
</dbReference>
<feature type="non-terminal residue" evidence="1">
    <location>
        <position position="1"/>
    </location>
</feature>
<dbReference type="Gene3D" id="3.20.20.140">
    <property type="entry name" value="Metal-dependent hydrolases"/>
    <property type="match status" value="1"/>
</dbReference>
<dbReference type="PANTHER" id="PTHR32027:SF9">
    <property type="entry name" value="BLL3847 PROTEIN"/>
    <property type="match status" value="1"/>
</dbReference>
<dbReference type="PANTHER" id="PTHR32027">
    <property type="entry name" value="CYTOSINE DEAMINASE"/>
    <property type="match status" value="1"/>
</dbReference>